<evidence type="ECO:0000313" key="3">
    <source>
        <dbReference type="Proteomes" id="UP000789595"/>
    </source>
</evidence>
<keyword evidence="3" id="KW-1185">Reference proteome</keyword>
<dbReference type="Proteomes" id="UP000789595">
    <property type="component" value="Unassembled WGS sequence"/>
</dbReference>
<gene>
    <name evidence="2" type="ORF">PECAL_1P10830</name>
</gene>
<protein>
    <submittedName>
        <fullName evidence="2">Uncharacterized protein</fullName>
    </submittedName>
</protein>
<name>A0A8J2WTE5_9STRA</name>
<evidence type="ECO:0000313" key="2">
    <source>
        <dbReference type="EMBL" id="CAH0364705.1"/>
    </source>
</evidence>
<evidence type="ECO:0000256" key="1">
    <source>
        <dbReference type="SAM" id="MobiDB-lite"/>
    </source>
</evidence>
<sequence length="246" mass="27770">MPSLGDVLKQANAPTPAPPVPRAGLRKAFPKETRGIKKSAALQRHEPFAQHPEWAPRDYKSQSQAAFDAPVVSRNAEKPTLSTEMLQRSSIAPHVTEKALTSTTDRNYAETLRAHGARPKHRQPSGRAGPTCVTPQMRLTSKDLQFHTRIFRSDSEEDRFVTQMRDAHKNHGTGHRPPASRTRQDLFRSHNVADAIALGEDNRFVTETRRHFVEKDPREIDSMVHAGDARRFSAFDRVKASRESWD</sequence>
<feature type="region of interest" description="Disordered" evidence="1">
    <location>
        <begin position="1"/>
        <end position="60"/>
    </location>
</feature>
<organism evidence="2 3">
    <name type="scientific">Pelagomonas calceolata</name>
    <dbReference type="NCBI Taxonomy" id="35677"/>
    <lineage>
        <taxon>Eukaryota</taxon>
        <taxon>Sar</taxon>
        <taxon>Stramenopiles</taxon>
        <taxon>Ochrophyta</taxon>
        <taxon>Pelagophyceae</taxon>
        <taxon>Pelagomonadales</taxon>
        <taxon>Pelagomonadaceae</taxon>
        <taxon>Pelagomonas</taxon>
    </lineage>
</organism>
<reference evidence="2" key="1">
    <citation type="submission" date="2021-11" db="EMBL/GenBank/DDBJ databases">
        <authorList>
            <consortium name="Genoscope - CEA"/>
            <person name="William W."/>
        </authorList>
    </citation>
    <scope>NUCLEOTIDE SEQUENCE</scope>
</reference>
<feature type="region of interest" description="Disordered" evidence="1">
    <location>
        <begin position="114"/>
        <end position="134"/>
    </location>
</feature>
<feature type="compositionally biased region" description="Basic and acidic residues" evidence="1">
    <location>
        <begin position="43"/>
        <end position="60"/>
    </location>
</feature>
<accession>A0A8J2WTE5</accession>
<feature type="compositionally biased region" description="Basic residues" evidence="1">
    <location>
        <begin position="115"/>
        <end position="124"/>
    </location>
</feature>
<comment type="caution">
    <text evidence="2">The sequence shown here is derived from an EMBL/GenBank/DDBJ whole genome shotgun (WGS) entry which is preliminary data.</text>
</comment>
<dbReference type="AlphaFoldDB" id="A0A8J2WTE5"/>
<dbReference type="EMBL" id="CAKKNE010000001">
    <property type="protein sequence ID" value="CAH0364705.1"/>
    <property type="molecule type" value="Genomic_DNA"/>
</dbReference>
<proteinExistence type="predicted"/>